<sequence>MKDLHQYLNDEGGAEGKGRPLSHVISDGALTIVAGGDTTSNVLSSICYFLLNNPAVCKSLQTEVDKYYPPGEVAVETKHHQNMPILDAVINESLRLLPVLPEGTSRVSPPGGRSVGTQ</sequence>
<dbReference type="InterPro" id="IPR050121">
    <property type="entry name" value="Cytochrome_P450_monoxygenase"/>
</dbReference>
<evidence type="ECO:0000256" key="4">
    <source>
        <dbReference type="ARBA" id="ARBA00022617"/>
    </source>
</evidence>
<dbReference type="InterPro" id="IPR002401">
    <property type="entry name" value="Cyt_P450_E_grp-I"/>
</dbReference>
<dbReference type="OrthoDB" id="6692864at2759"/>
<dbReference type="InterPro" id="IPR001128">
    <property type="entry name" value="Cyt_P450"/>
</dbReference>
<dbReference type="PRINTS" id="PR00463">
    <property type="entry name" value="EP450I"/>
</dbReference>
<keyword evidence="5" id="KW-0479">Metal-binding</keyword>
<comment type="pathway">
    <text evidence="2">Secondary metabolite biosynthesis.</text>
</comment>
<gene>
    <name evidence="10" type="ORF">CERSUDRAFT_100574</name>
</gene>
<dbReference type="GO" id="GO:0020037">
    <property type="term" value="F:heme binding"/>
    <property type="evidence" value="ECO:0007669"/>
    <property type="project" value="InterPro"/>
</dbReference>
<evidence type="ECO:0000256" key="6">
    <source>
        <dbReference type="ARBA" id="ARBA00023002"/>
    </source>
</evidence>
<dbReference type="HOGENOM" id="CLU_2072859_0_0_1"/>
<accession>M2P7B5</accession>
<evidence type="ECO:0000256" key="5">
    <source>
        <dbReference type="ARBA" id="ARBA00022723"/>
    </source>
</evidence>
<keyword evidence="8" id="KW-0503">Monooxygenase</keyword>
<dbReference type="Pfam" id="PF00067">
    <property type="entry name" value="p450"/>
    <property type="match status" value="1"/>
</dbReference>
<dbReference type="PANTHER" id="PTHR24305:SF166">
    <property type="entry name" value="CYTOCHROME P450 12A4, MITOCHONDRIAL-RELATED"/>
    <property type="match status" value="1"/>
</dbReference>
<dbReference type="GO" id="GO:0004497">
    <property type="term" value="F:monooxygenase activity"/>
    <property type="evidence" value="ECO:0007669"/>
    <property type="project" value="UniProtKB-KW"/>
</dbReference>
<comment type="similarity">
    <text evidence="3">Belongs to the cytochrome P450 family.</text>
</comment>
<comment type="cofactor">
    <cofactor evidence="1">
        <name>heme</name>
        <dbReference type="ChEBI" id="CHEBI:30413"/>
    </cofactor>
</comment>
<name>M2P7B5_CERS8</name>
<dbReference type="GO" id="GO:0005506">
    <property type="term" value="F:iron ion binding"/>
    <property type="evidence" value="ECO:0007669"/>
    <property type="project" value="InterPro"/>
</dbReference>
<evidence type="ECO:0008006" key="12">
    <source>
        <dbReference type="Google" id="ProtNLM"/>
    </source>
</evidence>
<dbReference type="Proteomes" id="UP000016930">
    <property type="component" value="Unassembled WGS sequence"/>
</dbReference>
<dbReference type="PRINTS" id="PR00385">
    <property type="entry name" value="P450"/>
</dbReference>
<dbReference type="Gene3D" id="1.10.630.10">
    <property type="entry name" value="Cytochrome P450"/>
    <property type="match status" value="1"/>
</dbReference>
<evidence type="ECO:0000313" key="11">
    <source>
        <dbReference type="Proteomes" id="UP000016930"/>
    </source>
</evidence>
<reference evidence="10 11" key="1">
    <citation type="journal article" date="2012" name="Proc. Natl. Acad. Sci. U.S.A.">
        <title>Comparative genomics of Ceriporiopsis subvermispora and Phanerochaete chrysosporium provide insight into selective ligninolysis.</title>
        <authorList>
            <person name="Fernandez-Fueyo E."/>
            <person name="Ruiz-Duenas F.J."/>
            <person name="Ferreira P."/>
            <person name="Floudas D."/>
            <person name="Hibbett D.S."/>
            <person name="Canessa P."/>
            <person name="Larrondo L.F."/>
            <person name="James T.Y."/>
            <person name="Seelenfreund D."/>
            <person name="Lobos S."/>
            <person name="Polanco R."/>
            <person name="Tello M."/>
            <person name="Honda Y."/>
            <person name="Watanabe T."/>
            <person name="Watanabe T."/>
            <person name="Ryu J.S."/>
            <person name="Kubicek C.P."/>
            <person name="Schmoll M."/>
            <person name="Gaskell J."/>
            <person name="Hammel K.E."/>
            <person name="St John F.J."/>
            <person name="Vanden Wymelenberg A."/>
            <person name="Sabat G."/>
            <person name="Splinter BonDurant S."/>
            <person name="Syed K."/>
            <person name="Yadav J.S."/>
            <person name="Doddapaneni H."/>
            <person name="Subramanian V."/>
            <person name="Lavin J.L."/>
            <person name="Oguiza J.A."/>
            <person name="Perez G."/>
            <person name="Pisabarro A.G."/>
            <person name="Ramirez L."/>
            <person name="Santoyo F."/>
            <person name="Master E."/>
            <person name="Coutinho P.M."/>
            <person name="Henrissat B."/>
            <person name="Lombard V."/>
            <person name="Magnuson J.K."/>
            <person name="Kuees U."/>
            <person name="Hori C."/>
            <person name="Igarashi K."/>
            <person name="Samejima M."/>
            <person name="Held B.W."/>
            <person name="Barry K.W."/>
            <person name="LaButti K.M."/>
            <person name="Lapidus A."/>
            <person name="Lindquist E.A."/>
            <person name="Lucas S.M."/>
            <person name="Riley R."/>
            <person name="Salamov A.A."/>
            <person name="Hoffmeister D."/>
            <person name="Schwenk D."/>
            <person name="Hadar Y."/>
            <person name="Yarden O."/>
            <person name="de Vries R.P."/>
            <person name="Wiebenga A."/>
            <person name="Stenlid J."/>
            <person name="Eastwood D."/>
            <person name="Grigoriev I.V."/>
            <person name="Berka R.M."/>
            <person name="Blanchette R.A."/>
            <person name="Kersten P."/>
            <person name="Martinez A.T."/>
            <person name="Vicuna R."/>
            <person name="Cullen D."/>
        </authorList>
    </citation>
    <scope>NUCLEOTIDE SEQUENCE [LARGE SCALE GENOMIC DNA]</scope>
    <source>
        <strain evidence="10 11">B</strain>
    </source>
</reference>
<protein>
    <recommendedName>
        <fullName evidence="12">Cytochrome P450</fullName>
    </recommendedName>
</protein>
<evidence type="ECO:0000313" key="10">
    <source>
        <dbReference type="EMBL" id="EMD31224.1"/>
    </source>
</evidence>
<dbReference type="InterPro" id="IPR036396">
    <property type="entry name" value="Cyt_P450_sf"/>
</dbReference>
<feature type="region of interest" description="Disordered" evidence="9">
    <location>
        <begin position="1"/>
        <end position="20"/>
    </location>
</feature>
<dbReference type="GO" id="GO:0016705">
    <property type="term" value="F:oxidoreductase activity, acting on paired donors, with incorporation or reduction of molecular oxygen"/>
    <property type="evidence" value="ECO:0007669"/>
    <property type="project" value="InterPro"/>
</dbReference>
<evidence type="ECO:0000256" key="7">
    <source>
        <dbReference type="ARBA" id="ARBA00023004"/>
    </source>
</evidence>
<dbReference type="PANTHER" id="PTHR24305">
    <property type="entry name" value="CYTOCHROME P450"/>
    <property type="match status" value="1"/>
</dbReference>
<dbReference type="STRING" id="914234.M2P7B5"/>
<keyword evidence="4" id="KW-0349">Heme</keyword>
<evidence type="ECO:0000256" key="8">
    <source>
        <dbReference type="ARBA" id="ARBA00023033"/>
    </source>
</evidence>
<proteinExistence type="inferred from homology"/>
<evidence type="ECO:0000256" key="1">
    <source>
        <dbReference type="ARBA" id="ARBA00001971"/>
    </source>
</evidence>
<keyword evidence="6" id="KW-0560">Oxidoreductase</keyword>
<dbReference type="SUPFAM" id="SSF48264">
    <property type="entry name" value="Cytochrome P450"/>
    <property type="match status" value="1"/>
</dbReference>
<evidence type="ECO:0000256" key="2">
    <source>
        <dbReference type="ARBA" id="ARBA00005179"/>
    </source>
</evidence>
<keyword evidence="7" id="KW-0408">Iron</keyword>
<dbReference type="EMBL" id="KB445821">
    <property type="protein sequence ID" value="EMD31224.1"/>
    <property type="molecule type" value="Genomic_DNA"/>
</dbReference>
<keyword evidence="11" id="KW-1185">Reference proteome</keyword>
<evidence type="ECO:0000256" key="9">
    <source>
        <dbReference type="SAM" id="MobiDB-lite"/>
    </source>
</evidence>
<dbReference type="AlphaFoldDB" id="M2P7B5"/>
<evidence type="ECO:0000256" key="3">
    <source>
        <dbReference type="ARBA" id="ARBA00010617"/>
    </source>
</evidence>
<organism evidence="10 11">
    <name type="scientific">Ceriporiopsis subvermispora (strain B)</name>
    <name type="common">White-rot fungus</name>
    <name type="synonym">Gelatoporia subvermispora</name>
    <dbReference type="NCBI Taxonomy" id="914234"/>
    <lineage>
        <taxon>Eukaryota</taxon>
        <taxon>Fungi</taxon>
        <taxon>Dikarya</taxon>
        <taxon>Basidiomycota</taxon>
        <taxon>Agaricomycotina</taxon>
        <taxon>Agaricomycetes</taxon>
        <taxon>Polyporales</taxon>
        <taxon>Gelatoporiaceae</taxon>
        <taxon>Gelatoporia</taxon>
    </lineage>
</organism>